<dbReference type="InterPro" id="IPR000259">
    <property type="entry name" value="Adhesion_dom_fimbrial"/>
</dbReference>
<protein>
    <submittedName>
        <fullName evidence="3">Fimbrial protein</fullName>
    </submittedName>
</protein>
<reference evidence="3 4" key="1">
    <citation type="journal article" date="2020" name="FEMS Microbiol. Ecol.">
        <title>Temporal dynamics of bacterial communities during seed development and maturation.</title>
        <authorList>
            <person name="Chesneau G."/>
            <person name="Torres-Cortes G."/>
            <person name="Briand M."/>
            <person name="Darrasse A."/>
            <person name="Preveaux A."/>
            <person name="Marais C."/>
            <person name="Jacques M.A."/>
            <person name="Shade A."/>
            <person name="Barret M."/>
        </authorList>
    </citation>
    <scope>NUCLEOTIDE SEQUENCE [LARGE SCALE GENOMIC DNA]</scope>
    <source>
        <strain evidence="3 4">CFBP13599</strain>
    </source>
</reference>
<accession>A0ABR9C3I9</accession>
<comment type="caution">
    <text evidence="3">The sequence shown here is derived from an EMBL/GenBank/DDBJ whole genome shotgun (WGS) entry which is preliminary data.</text>
</comment>
<sequence>MYEACLKKAVLGLLSALLCLLSAPAQALIENNMKCSNSNSSGELGNVAPNTRFTLVMEGSCTITRWYPVGASLQFVQSKPIGTPPSVMAFYLGTGAQLPEVPVGTPGTVCIPISCQPLRVGRVVPYSVALVGITAATTGQHWLVVQLTDTSIGGWHNYGDYINSLLIRYTVTAPSCSLTSPGTVNLNFGTLRNDSLQNVSQNTSVSLNCATALQANVTLASNQQTMDAANGLSTTSLSGLNMAARWTDSNTAVSLNSARSINLRAGDNSLNLGFTPRLAAGASPAGSFQAQYTLTIDYR</sequence>
<dbReference type="InterPro" id="IPR036937">
    <property type="entry name" value="Adhesion_dom_fimbrial_sf"/>
</dbReference>
<evidence type="ECO:0000256" key="1">
    <source>
        <dbReference type="SAM" id="SignalP"/>
    </source>
</evidence>
<keyword evidence="1" id="KW-0732">Signal</keyword>
<name>A0ABR9C3I9_9PSED</name>
<organism evidence="3 4">
    <name type="scientific">Pseudomonas coleopterorum</name>
    <dbReference type="NCBI Taxonomy" id="1605838"/>
    <lineage>
        <taxon>Bacteria</taxon>
        <taxon>Pseudomonadati</taxon>
        <taxon>Pseudomonadota</taxon>
        <taxon>Gammaproteobacteria</taxon>
        <taxon>Pseudomonadales</taxon>
        <taxon>Pseudomonadaceae</taxon>
        <taxon>Pseudomonas</taxon>
    </lineage>
</organism>
<gene>
    <name evidence="3" type="ORF">IFT38_20410</name>
</gene>
<dbReference type="PANTHER" id="PTHR33420:SF33">
    <property type="entry name" value="MINOR FIMBRIAL SUBUNIT"/>
    <property type="match status" value="1"/>
</dbReference>
<dbReference type="InterPro" id="IPR050263">
    <property type="entry name" value="Bact_Fimbrial_Adh_Pro"/>
</dbReference>
<evidence type="ECO:0000313" key="4">
    <source>
        <dbReference type="Proteomes" id="UP000620025"/>
    </source>
</evidence>
<dbReference type="RefSeq" id="WP_192069092.1">
    <property type="nucleotide sequence ID" value="NZ_JACYWY010000009.1"/>
</dbReference>
<evidence type="ECO:0000259" key="2">
    <source>
        <dbReference type="Pfam" id="PF00419"/>
    </source>
</evidence>
<dbReference type="Proteomes" id="UP000620025">
    <property type="component" value="Unassembled WGS sequence"/>
</dbReference>
<dbReference type="EMBL" id="JACYWZ010000010">
    <property type="protein sequence ID" value="MBD8771904.1"/>
    <property type="molecule type" value="Genomic_DNA"/>
</dbReference>
<feature type="chain" id="PRO_5045165151" evidence="1">
    <location>
        <begin position="28"/>
        <end position="299"/>
    </location>
</feature>
<dbReference type="InterPro" id="IPR008966">
    <property type="entry name" value="Adhesion_dom_sf"/>
</dbReference>
<feature type="domain" description="Fimbrial-type adhesion" evidence="2">
    <location>
        <begin position="168"/>
        <end position="298"/>
    </location>
</feature>
<dbReference type="Gene3D" id="2.60.40.1090">
    <property type="entry name" value="Fimbrial-type adhesion domain"/>
    <property type="match status" value="1"/>
</dbReference>
<keyword evidence="4" id="KW-1185">Reference proteome</keyword>
<feature type="signal peptide" evidence="1">
    <location>
        <begin position="1"/>
        <end position="27"/>
    </location>
</feature>
<evidence type="ECO:0000313" key="3">
    <source>
        <dbReference type="EMBL" id="MBD8771904.1"/>
    </source>
</evidence>
<dbReference type="PANTHER" id="PTHR33420">
    <property type="entry name" value="FIMBRIAL SUBUNIT ELFA-RELATED"/>
    <property type="match status" value="1"/>
</dbReference>
<dbReference type="SUPFAM" id="SSF49401">
    <property type="entry name" value="Bacterial adhesins"/>
    <property type="match status" value="1"/>
</dbReference>
<proteinExistence type="predicted"/>
<dbReference type="Pfam" id="PF00419">
    <property type="entry name" value="Fimbrial"/>
    <property type="match status" value="1"/>
</dbReference>